<dbReference type="SUPFAM" id="SSF54427">
    <property type="entry name" value="NTF2-like"/>
    <property type="match status" value="2"/>
</dbReference>
<dbReference type="InterPro" id="IPR032710">
    <property type="entry name" value="NTF2-like_dom_sf"/>
</dbReference>
<dbReference type="Pfam" id="PF07366">
    <property type="entry name" value="SnoaL"/>
    <property type="match status" value="1"/>
</dbReference>
<proteinExistence type="predicted"/>
<dbReference type="GO" id="GO:0030638">
    <property type="term" value="P:polyketide metabolic process"/>
    <property type="evidence" value="ECO:0007669"/>
    <property type="project" value="InterPro"/>
</dbReference>
<protein>
    <recommendedName>
        <fullName evidence="3">SnoaL-like polyketide cyclase</fullName>
    </recommendedName>
</protein>
<name>A0AAE1LW90_9HYPO</name>
<keyword evidence="2" id="KW-1185">Reference proteome</keyword>
<dbReference type="RefSeq" id="XP_062750500.1">
    <property type="nucleotide sequence ID" value="XM_062894633.1"/>
</dbReference>
<evidence type="ECO:0000313" key="1">
    <source>
        <dbReference type="EMBL" id="KAK4060857.1"/>
    </source>
</evidence>
<evidence type="ECO:0008006" key="3">
    <source>
        <dbReference type="Google" id="ProtNLM"/>
    </source>
</evidence>
<gene>
    <name evidence="1" type="ORF">Triagg1_10549</name>
</gene>
<sequence length="286" mass="31994">MSSAADDVISLFRIHTTALANQDWVTIKARLHPNLTRNHVAITAEQYVSQANEGFKAIPDLTVVLDQAFADKSNNVVFGRLIVRGTLKQEFMGIKPSGKPFEFSELTIHEYKDGKTFRILTATEKEAIKNQVESLPRTPFDTGYGYDLPEQTAGLKERFTSFIEGITKGNVKESVLEYCAPDVVFNGIQKITREEIIQQNLTIQDALTDLKVDFDGLVVDEDHQRVGSAYYVTGRVIKPFKSYLPGQIVQQYTYAMHFINEDGQLGVITSVVESEKAIEEGNEAAH</sequence>
<comment type="caution">
    <text evidence="1">The sequence shown here is derived from an EMBL/GenBank/DDBJ whole genome shotgun (WGS) entry which is preliminary data.</text>
</comment>
<accession>A0AAE1LW90</accession>
<dbReference type="InterPro" id="IPR009959">
    <property type="entry name" value="Cyclase_SnoaL-like"/>
</dbReference>
<organism evidence="1 2">
    <name type="scientific">Trichoderma aggressivum f. europaeum</name>
    <dbReference type="NCBI Taxonomy" id="173218"/>
    <lineage>
        <taxon>Eukaryota</taxon>
        <taxon>Fungi</taxon>
        <taxon>Dikarya</taxon>
        <taxon>Ascomycota</taxon>
        <taxon>Pezizomycotina</taxon>
        <taxon>Sordariomycetes</taxon>
        <taxon>Hypocreomycetidae</taxon>
        <taxon>Hypocreales</taxon>
        <taxon>Hypocreaceae</taxon>
        <taxon>Trichoderma</taxon>
    </lineage>
</organism>
<dbReference type="EMBL" id="JAWRVG010000076">
    <property type="protein sequence ID" value="KAK4060857.1"/>
    <property type="molecule type" value="Genomic_DNA"/>
</dbReference>
<dbReference type="GeneID" id="87914537"/>
<evidence type="ECO:0000313" key="2">
    <source>
        <dbReference type="Proteomes" id="UP001273209"/>
    </source>
</evidence>
<dbReference type="Gene3D" id="3.10.450.50">
    <property type="match status" value="2"/>
</dbReference>
<reference evidence="1" key="1">
    <citation type="submission" date="2023-11" db="EMBL/GenBank/DDBJ databases">
        <title>The genome sequences of three competitors of mushroom-forming fungi.</title>
        <authorList>
            <person name="Beijen E."/>
            <person name="Ohm R.A."/>
        </authorList>
    </citation>
    <scope>NUCLEOTIDE SEQUENCE</scope>
    <source>
        <strain evidence="1">CBS 100526</strain>
    </source>
</reference>
<dbReference type="Proteomes" id="UP001273209">
    <property type="component" value="Unassembled WGS sequence"/>
</dbReference>
<dbReference type="AlphaFoldDB" id="A0AAE1LW90"/>